<dbReference type="SUPFAM" id="SSF53474">
    <property type="entry name" value="alpha/beta-Hydrolases"/>
    <property type="match status" value="1"/>
</dbReference>
<dbReference type="Proteomes" id="UP000439903">
    <property type="component" value="Unassembled WGS sequence"/>
</dbReference>
<dbReference type="InterPro" id="IPR029058">
    <property type="entry name" value="AB_hydrolase_fold"/>
</dbReference>
<dbReference type="OrthoDB" id="6431331at2759"/>
<gene>
    <name evidence="2" type="ORF">F8M41_012864</name>
</gene>
<evidence type="ECO:0000256" key="1">
    <source>
        <dbReference type="SAM" id="Phobius"/>
    </source>
</evidence>
<name>A0A8H4A0T4_GIGMA</name>
<dbReference type="AlphaFoldDB" id="A0A8H4A0T4"/>
<reference evidence="2 3" key="1">
    <citation type="journal article" date="2019" name="Environ. Microbiol.">
        <title>At the nexus of three kingdoms: the genome of the mycorrhizal fungus Gigaspora margarita provides insights into plant, endobacterial and fungal interactions.</title>
        <authorList>
            <person name="Venice F."/>
            <person name="Ghignone S."/>
            <person name="Salvioli di Fossalunga A."/>
            <person name="Amselem J."/>
            <person name="Novero M."/>
            <person name="Xianan X."/>
            <person name="Sedzielewska Toro K."/>
            <person name="Morin E."/>
            <person name="Lipzen A."/>
            <person name="Grigoriev I.V."/>
            <person name="Henrissat B."/>
            <person name="Martin F.M."/>
            <person name="Bonfante P."/>
        </authorList>
    </citation>
    <scope>NUCLEOTIDE SEQUENCE [LARGE SCALE GENOMIC DNA]</scope>
    <source>
        <strain evidence="2 3">BEG34</strain>
    </source>
</reference>
<sequence length="479" mass="56938">MIEDNLITRICIRIFSWGCSFAVPIVSLIYYVYYITQRKSLLVEWLPDTFFTEFLYSFSDFLHYWLGFELIFFVYFQVTKSRFQSHLPPVVPSKQVRQELINFCFHTIDEFENWIEGWFNIGHKKSTVNQIYRDNLAEWLAWSFFANSLDNFRKGYNPNCECIKLTLDPVHAAPRSFAFYVIIFLLSFGFNILLKLYGFDHFGAKESIMNGYWSSTLEFDIHEGCPPSRISYWYYDPHSCCDSFPLKKKGHKKPIVFIHGVGGGLFGYFNFIRKLWKLDRPLFLVELPYVSMQMVEDVPTMEETVREIEEMLISRNYPKAIFVAQSLGTVVCAWMLKEARKRISGLVLIDPIIFLLHYSNVAYNFKYRIPQAANEHLFFFASSELYISHYFSRHFHWFQCILFISPRYILPHNTYIYLSEKDNLIPTKEVYKYLSKNNVNVRMMHKLDHGNFLFNSYWGDQIVGDVLKCYNSKSYIHDY</sequence>
<comment type="caution">
    <text evidence="2">The sequence shown here is derived from an EMBL/GenBank/DDBJ whole genome shotgun (WGS) entry which is preliminary data.</text>
</comment>
<dbReference type="EMBL" id="WTPW01002613">
    <property type="protein sequence ID" value="KAF0374514.1"/>
    <property type="molecule type" value="Genomic_DNA"/>
</dbReference>
<feature type="transmembrane region" description="Helical" evidence="1">
    <location>
        <begin position="54"/>
        <end position="76"/>
    </location>
</feature>
<feature type="transmembrane region" description="Helical" evidence="1">
    <location>
        <begin position="343"/>
        <end position="363"/>
    </location>
</feature>
<dbReference type="Gene3D" id="3.40.50.1820">
    <property type="entry name" value="alpha/beta hydrolase"/>
    <property type="match status" value="1"/>
</dbReference>
<protein>
    <submittedName>
        <fullName evidence="2">Alpha/Beta hydrolase protein</fullName>
    </submittedName>
</protein>
<accession>A0A8H4A0T4</accession>
<dbReference type="PANTHER" id="PTHR37471:SF1">
    <property type="entry name" value="AB HYDROLASE-1 DOMAIN-CONTAINING PROTEIN"/>
    <property type="match status" value="1"/>
</dbReference>
<evidence type="ECO:0000313" key="2">
    <source>
        <dbReference type="EMBL" id="KAF0374514.1"/>
    </source>
</evidence>
<keyword evidence="1" id="KW-1133">Transmembrane helix</keyword>
<keyword evidence="1" id="KW-0812">Transmembrane</keyword>
<proteinExistence type="predicted"/>
<keyword evidence="2" id="KW-0378">Hydrolase</keyword>
<dbReference type="GO" id="GO:0016787">
    <property type="term" value="F:hydrolase activity"/>
    <property type="evidence" value="ECO:0007669"/>
    <property type="project" value="UniProtKB-KW"/>
</dbReference>
<organism evidence="2 3">
    <name type="scientific">Gigaspora margarita</name>
    <dbReference type="NCBI Taxonomy" id="4874"/>
    <lineage>
        <taxon>Eukaryota</taxon>
        <taxon>Fungi</taxon>
        <taxon>Fungi incertae sedis</taxon>
        <taxon>Mucoromycota</taxon>
        <taxon>Glomeromycotina</taxon>
        <taxon>Glomeromycetes</taxon>
        <taxon>Diversisporales</taxon>
        <taxon>Gigasporaceae</taxon>
        <taxon>Gigaspora</taxon>
    </lineage>
</organism>
<keyword evidence="3" id="KW-1185">Reference proteome</keyword>
<dbReference type="PANTHER" id="PTHR37471">
    <property type="entry name" value="UNNAMED PRODUCT"/>
    <property type="match status" value="1"/>
</dbReference>
<feature type="transmembrane region" description="Helical" evidence="1">
    <location>
        <begin position="177"/>
        <end position="197"/>
    </location>
</feature>
<keyword evidence="1" id="KW-0472">Membrane</keyword>
<feature type="transmembrane region" description="Helical" evidence="1">
    <location>
        <begin position="254"/>
        <end position="272"/>
    </location>
</feature>
<feature type="transmembrane region" description="Helical" evidence="1">
    <location>
        <begin position="12"/>
        <end position="34"/>
    </location>
</feature>
<evidence type="ECO:0000313" key="3">
    <source>
        <dbReference type="Proteomes" id="UP000439903"/>
    </source>
</evidence>